<dbReference type="PANTHER" id="PTHR24212:SF8">
    <property type="entry name" value="LIM ZINC FINGER DOMAIN CONTAINING PROTEIN"/>
    <property type="match status" value="1"/>
</dbReference>
<evidence type="ECO:0000313" key="9">
    <source>
        <dbReference type="Proteomes" id="UP001271007"/>
    </source>
</evidence>
<keyword evidence="3 5" id="KW-0862">Zinc</keyword>
<accession>A0AAJ0G6B3</accession>
<evidence type="ECO:0000256" key="4">
    <source>
        <dbReference type="ARBA" id="ARBA00023038"/>
    </source>
</evidence>
<feature type="region of interest" description="Disordered" evidence="6">
    <location>
        <begin position="369"/>
        <end position="398"/>
    </location>
</feature>
<protein>
    <submittedName>
        <fullName evidence="8">Rho-type gtpase-activating protein</fullName>
    </submittedName>
</protein>
<evidence type="ECO:0000256" key="6">
    <source>
        <dbReference type="SAM" id="MobiDB-lite"/>
    </source>
</evidence>
<sequence>MSDPLSIAASITGLIAVAGQLYITLDTFVSNVKDAPLLSRIILSEVKSFRNTLHALQQLLSNPNFYRSSRGALISADYVVVSFTDAVLLFSELEAIITPLSAYAPELGLAAKAQWVRKKQRLNELVGRLQWQKHTLVLQLNILKWYMLPASDVDAEQNRQVLNNMICERLAKDRDMERRLEQVESHLRLQSTASFRDNASIRSDSTADSDNMTIRAGHPTATISASSNSIGSSDSLPIRDFEALLNSSWVYQRNEHRDETMSFHSSVLRLSAWSVLSDMSLANISIIAVMSLPVQLQELSNGHWYARCSHTFDQVGGAAEMSGGLPPAETETVTDLDQLQIDLPHDDGDLFVRDAPSVVIQVSEADNIPSPVANMPGSKTSAQEEFSTRPAVDDHTVTRKSSWDEYYQRRKISGLDSASRNDTQPPSHTKRKKKSQALPEAVEKFRQRLIAGDATLDGKDRDDMLSAPVNPAGNLENNLEDDYDDVVYPCKGCGEILEEGKAFELVGNRWHIECFKCNTCGTLLDSDANLLLLGDGSLICNNCTYSCSACNKKIEDLAILTGDQAFCADCFRCRNCKRKIENLRYARTSLGLFCIPCHDTLLERRRANGRNAEKTIQASVPPAIDSPAPGINIGGTLGFF</sequence>
<feature type="compositionally biased region" description="Polar residues" evidence="6">
    <location>
        <begin position="416"/>
        <end position="427"/>
    </location>
</feature>
<dbReference type="GO" id="GO:0030695">
    <property type="term" value="F:GTPase regulator activity"/>
    <property type="evidence" value="ECO:0007669"/>
    <property type="project" value="UniProtKB-ARBA"/>
</dbReference>
<evidence type="ECO:0000256" key="3">
    <source>
        <dbReference type="ARBA" id="ARBA00022833"/>
    </source>
</evidence>
<keyword evidence="2" id="KW-0677">Repeat</keyword>
<dbReference type="InterPro" id="IPR001781">
    <property type="entry name" value="Znf_LIM"/>
</dbReference>
<organism evidence="8 9">
    <name type="scientific">Extremus antarcticus</name>
    <dbReference type="NCBI Taxonomy" id="702011"/>
    <lineage>
        <taxon>Eukaryota</taxon>
        <taxon>Fungi</taxon>
        <taxon>Dikarya</taxon>
        <taxon>Ascomycota</taxon>
        <taxon>Pezizomycotina</taxon>
        <taxon>Dothideomycetes</taxon>
        <taxon>Dothideomycetidae</taxon>
        <taxon>Mycosphaerellales</taxon>
        <taxon>Extremaceae</taxon>
        <taxon>Extremus</taxon>
    </lineage>
</organism>
<comment type="caution">
    <text evidence="8">The sequence shown here is derived from an EMBL/GenBank/DDBJ whole genome shotgun (WGS) entry which is preliminary data.</text>
</comment>
<dbReference type="PROSITE" id="PS50023">
    <property type="entry name" value="LIM_DOMAIN_2"/>
    <property type="match status" value="1"/>
</dbReference>
<dbReference type="Proteomes" id="UP001271007">
    <property type="component" value="Unassembled WGS sequence"/>
</dbReference>
<evidence type="ECO:0000259" key="7">
    <source>
        <dbReference type="PROSITE" id="PS50023"/>
    </source>
</evidence>
<feature type="region of interest" description="Disordered" evidence="6">
    <location>
        <begin position="411"/>
        <end position="438"/>
    </location>
</feature>
<gene>
    <name evidence="8" type="primary">RGA2_2</name>
    <name evidence="8" type="ORF">LTR09_008341</name>
</gene>
<dbReference type="EMBL" id="JAWDJX010000032">
    <property type="protein sequence ID" value="KAK3050430.1"/>
    <property type="molecule type" value="Genomic_DNA"/>
</dbReference>
<name>A0AAJ0G6B3_9PEZI</name>
<keyword evidence="9" id="KW-1185">Reference proteome</keyword>
<dbReference type="CDD" id="cd09394">
    <property type="entry name" value="LIM1_Rga"/>
    <property type="match status" value="1"/>
</dbReference>
<proteinExistence type="predicted"/>
<dbReference type="Pfam" id="PF00412">
    <property type="entry name" value="LIM"/>
    <property type="match status" value="2"/>
</dbReference>
<evidence type="ECO:0000256" key="2">
    <source>
        <dbReference type="ARBA" id="ARBA00022737"/>
    </source>
</evidence>
<dbReference type="Gene3D" id="2.10.110.10">
    <property type="entry name" value="Cysteine Rich Protein"/>
    <property type="match status" value="2"/>
</dbReference>
<dbReference type="GO" id="GO:0046872">
    <property type="term" value="F:metal ion binding"/>
    <property type="evidence" value="ECO:0007669"/>
    <property type="project" value="UniProtKB-KW"/>
</dbReference>
<dbReference type="PROSITE" id="PS00478">
    <property type="entry name" value="LIM_DOMAIN_1"/>
    <property type="match status" value="1"/>
</dbReference>
<dbReference type="FunFam" id="2.10.110.10:FF:000044">
    <property type="entry name" value="Rho GTPase activator Rga"/>
    <property type="match status" value="1"/>
</dbReference>
<dbReference type="SMART" id="SM00132">
    <property type="entry name" value="LIM"/>
    <property type="match status" value="2"/>
</dbReference>
<dbReference type="AlphaFoldDB" id="A0AAJ0G6B3"/>
<keyword evidence="4 5" id="KW-0440">LIM domain</keyword>
<reference evidence="8" key="1">
    <citation type="submission" date="2023-04" db="EMBL/GenBank/DDBJ databases">
        <title>Black Yeasts Isolated from many extreme environments.</title>
        <authorList>
            <person name="Coleine C."/>
            <person name="Stajich J.E."/>
            <person name="Selbmann L."/>
        </authorList>
    </citation>
    <scope>NUCLEOTIDE SEQUENCE</scope>
    <source>
        <strain evidence="8">CCFEE 5312</strain>
    </source>
</reference>
<dbReference type="CDD" id="cd09395">
    <property type="entry name" value="LIM2_Rga"/>
    <property type="match status" value="1"/>
</dbReference>
<keyword evidence="1 5" id="KW-0479">Metal-binding</keyword>
<evidence type="ECO:0000313" key="8">
    <source>
        <dbReference type="EMBL" id="KAK3050430.1"/>
    </source>
</evidence>
<dbReference type="PANTHER" id="PTHR24212">
    <property type="entry name" value="ZYXIN/TRIP6"/>
    <property type="match status" value="1"/>
</dbReference>
<feature type="domain" description="LIM zinc-binding" evidence="7">
    <location>
        <begin position="488"/>
        <end position="550"/>
    </location>
</feature>
<evidence type="ECO:0000256" key="1">
    <source>
        <dbReference type="ARBA" id="ARBA00022723"/>
    </source>
</evidence>
<evidence type="ECO:0000256" key="5">
    <source>
        <dbReference type="PROSITE-ProRule" id="PRU00125"/>
    </source>
</evidence>